<protein>
    <submittedName>
        <fullName evidence="2">Uncharacterized protein</fullName>
    </submittedName>
</protein>
<evidence type="ECO:0000313" key="2">
    <source>
        <dbReference type="EMBL" id="TNN55206.1"/>
    </source>
</evidence>
<evidence type="ECO:0000313" key="3">
    <source>
        <dbReference type="Proteomes" id="UP000314294"/>
    </source>
</evidence>
<feature type="compositionally biased region" description="Pro residues" evidence="1">
    <location>
        <begin position="24"/>
        <end position="39"/>
    </location>
</feature>
<reference evidence="2 3" key="1">
    <citation type="submission" date="2019-03" db="EMBL/GenBank/DDBJ databases">
        <title>First draft genome of Liparis tanakae, snailfish: a comprehensive survey of snailfish specific genes.</title>
        <authorList>
            <person name="Kim W."/>
            <person name="Song I."/>
            <person name="Jeong J.-H."/>
            <person name="Kim D."/>
            <person name="Kim S."/>
            <person name="Ryu S."/>
            <person name="Song J.Y."/>
            <person name="Lee S.K."/>
        </authorList>
    </citation>
    <scope>NUCLEOTIDE SEQUENCE [LARGE SCALE GENOMIC DNA]</scope>
    <source>
        <tissue evidence="2">Muscle</tissue>
    </source>
</reference>
<feature type="compositionally biased region" description="Polar residues" evidence="1">
    <location>
        <begin position="68"/>
        <end position="77"/>
    </location>
</feature>
<dbReference type="EMBL" id="SRLO01000462">
    <property type="protein sequence ID" value="TNN55206.1"/>
    <property type="molecule type" value="Genomic_DNA"/>
</dbReference>
<proteinExistence type="predicted"/>
<evidence type="ECO:0000256" key="1">
    <source>
        <dbReference type="SAM" id="MobiDB-lite"/>
    </source>
</evidence>
<gene>
    <name evidence="2" type="ORF">EYF80_034559</name>
</gene>
<feature type="compositionally biased region" description="Basic and acidic residues" evidence="1">
    <location>
        <begin position="57"/>
        <end position="67"/>
    </location>
</feature>
<dbReference type="Proteomes" id="UP000314294">
    <property type="component" value="Unassembled WGS sequence"/>
</dbReference>
<feature type="region of interest" description="Disordered" evidence="1">
    <location>
        <begin position="1"/>
        <end position="77"/>
    </location>
</feature>
<organism evidence="2 3">
    <name type="scientific">Liparis tanakae</name>
    <name type="common">Tanaka's snailfish</name>
    <dbReference type="NCBI Taxonomy" id="230148"/>
    <lineage>
        <taxon>Eukaryota</taxon>
        <taxon>Metazoa</taxon>
        <taxon>Chordata</taxon>
        <taxon>Craniata</taxon>
        <taxon>Vertebrata</taxon>
        <taxon>Euteleostomi</taxon>
        <taxon>Actinopterygii</taxon>
        <taxon>Neopterygii</taxon>
        <taxon>Teleostei</taxon>
        <taxon>Neoteleostei</taxon>
        <taxon>Acanthomorphata</taxon>
        <taxon>Eupercaria</taxon>
        <taxon>Perciformes</taxon>
        <taxon>Cottioidei</taxon>
        <taxon>Cottales</taxon>
        <taxon>Liparidae</taxon>
        <taxon>Liparis</taxon>
    </lineage>
</organism>
<comment type="caution">
    <text evidence="2">The sequence shown here is derived from an EMBL/GenBank/DDBJ whole genome shotgun (WGS) entry which is preliminary data.</text>
</comment>
<dbReference type="AlphaFoldDB" id="A0A4Z2GNW4"/>
<keyword evidence="3" id="KW-1185">Reference proteome</keyword>
<name>A0A4Z2GNW4_9TELE</name>
<accession>A0A4Z2GNW4</accession>
<sequence length="77" mass="7953">MTYQPFAALSSPVGSKLLHLSPGLTPPEPPPPGVPPVPSAPACSSTGGAPEPLPQPKSHDMLLRTHNDNNNNLRAPS</sequence>